<gene>
    <name evidence="2" type="ORF">ACFL27_16095</name>
</gene>
<dbReference type="PANTHER" id="PTHR38813">
    <property type="match status" value="1"/>
</dbReference>
<dbReference type="PANTHER" id="PTHR38813:SF1">
    <property type="entry name" value="TOXIN RELE1-RELATED"/>
    <property type="match status" value="1"/>
</dbReference>
<dbReference type="InterPro" id="IPR035093">
    <property type="entry name" value="RelE/ParE_toxin_dom_sf"/>
</dbReference>
<keyword evidence="3" id="KW-1185">Reference proteome</keyword>
<evidence type="ECO:0000256" key="1">
    <source>
        <dbReference type="ARBA" id="ARBA00022649"/>
    </source>
</evidence>
<organism evidence="2 3">
    <name type="scientific">candidate division CSSED10-310 bacterium</name>
    <dbReference type="NCBI Taxonomy" id="2855610"/>
    <lineage>
        <taxon>Bacteria</taxon>
        <taxon>Bacteria division CSSED10-310</taxon>
    </lineage>
</organism>
<comment type="caution">
    <text evidence="2">The sequence shown here is derived from an EMBL/GenBank/DDBJ whole genome shotgun (WGS) entry which is preliminary data.</text>
</comment>
<dbReference type="Proteomes" id="UP001594351">
    <property type="component" value="Unassembled WGS sequence"/>
</dbReference>
<dbReference type="EMBL" id="JBHPBY010000218">
    <property type="protein sequence ID" value="MFC1851712.1"/>
    <property type="molecule type" value="Genomic_DNA"/>
</dbReference>
<proteinExistence type="predicted"/>
<protein>
    <submittedName>
        <fullName evidence="2">Type II toxin-antitoxin system RelE/ParE family toxin</fullName>
    </submittedName>
</protein>
<reference evidence="2 3" key="1">
    <citation type="submission" date="2024-09" db="EMBL/GenBank/DDBJ databases">
        <title>Laminarin stimulates single cell rates of sulfate reduction while oxygen inhibits transcriptomic activity in coastal marine sediment.</title>
        <authorList>
            <person name="Lindsay M."/>
            <person name="Orcutt B."/>
            <person name="Emerson D."/>
            <person name="Stepanauskas R."/>
            <person name="D'Angelo T."/>
        </authorList>
    </citation>
    <scope>NUCLEOTIDE SEQUENCE [LARGE SCALE GENOMIC DNA]</scope>
    <source>
        <strain evidence="2">SAG AM-311-K15</strain>
    </source>
</reference>
<evidence type="ECO:0000313" key="3">
    <source>
        <dbReference type="Proteomes" id="UP001594351"/>
    </source>
</evidence>
<dbReference type="SUPFAM" id="SSF143011">
    <property type="entry name" value="RelE-like"/>
    <property type="match status" value="1"/>
</dbReference>
<evidence type="ECO:0000313" key="2">
    <source>
        <dbReference type="EMBL" id="MFC1851712.1"/>
    </source>
</evidence>
<dbReference type="InterPro" id="IPR007712">
    <property type="entry name" value="RelE/ParE_toxin"/>
</dbReference>
<accession>A0ABV6YZT8</accession>
<dbReference type="Pfam" id="PF05016">
    <property type="entry name" value="ParE_toxin"/>
    <property type="match status" value="1"/>
</dbReference>
<dbReference type="InterPro" id="IPR052747">
    <property type="entry name" value="TA_system_RelE_toxin"/>
</dbReference>
<name>A0ABV6YZT8_UNCC1</name>
<dbReference type="Gene3D" id="3.30.2310.20">
    <property type="entry name" value="RelE-like"/>
    <property type="match status" value="1"/>
</dbReference>
<sequence>MEIRYEKSFERDLRKVKNKSVKNKIKEKIDEIKEVDNFASLSGIKKIRGYENYYRVRIGNFRIGIELKENIIILARILDRKDIYKYFP</sequence>
<keyword evidence="1" id="KW-1277">Toxin-antitoxin system</keyword>